<dbReference type="STRING" id="1172194.WQQ_22430"/>
<dbReference type="InterPro" id="IPR000847">
    <property type="entry name" value="LysR_HTH_N"/>
</dbReference>
<evidence type="ECO:0000313" key="6">
    <source>
        <dbReference type="EMBL" id="EIT72106.1"/>
    </source>
</evidence>
<dbReference type="GO" id="GO:0003700">
    <property type="term" value="F:DNA-binding transcription factor activity"/>
    <property type="evidence" value="ECO:0007669"/>
    <property type="project" value="InterPro"/>
</dbReference>
<protein>
    <recommendedName>
        <fullName evidence="5">HTH lysR-type domain-containing protein</fullName>
    </recommendedName>
</protein>
<evidence type="ECO:0000313" key="7">
    <source>
        <dbReference type="Proteomes" id="UP000003704"/>
    </source>
</evidence>
<dbReference type="InterPro" id="IPR037410">
    <property type="entry name" value="BudR_PBP2"/>
</dbReference>
<dbReference type="GO" id="GO:0032993">
    <property type="term" value="C:protein-DNA complex"/>
    <property type="evidence" value="ECO:0007669"/>
    <property type="project" value="TreeGrafter"/>
</dbReference>
<comment type="similarity">
    <text evidence="1">Belongs to the LysR transcriptional regulatory family.</text>
</comment>
<dbReference type="PRINTS" id="PR00039">
    <property type="entry name" value="HTHLYSR"/>
</dbReference>
<dbReference type="Gene3D" id="1.10.10.10">
    <property type="entry name" value="Winged helix-like DNA-binding domain superfamily/Winged helix DNA-binding domain"/>
    <property type="match status" value="1"/>
</dbReference>
<dbReference type="CDD" id="cd08451">
    <property type="entry name" value="PBP2_BudR"/>
    <property type="match status" value="1"/>
</dbReference>
<gene>
    <name evidence="6" type="ORF">WQQ_22430</name>
</gene>
<comment type="caution">
    <text evidence="6">The sequence shown here is derived from an EMBL/GenBank/DDBJ whole genome shotgun (WGS) entry which is preliminary data.</text>
</comment>
<evidence type="ECO:0000256" key="2">
    <source>
        <dbReference type="ARBA" id="ARBA00023015"/>
    </source>
</evidence>
<dbReference type="GO" id="GO:0003677">
    <property type="term" value="F:DNA binding"/>
    <property type="evidence" value="ECO:0007669"/>
    <property type="project" value="UniProtKB-KW"/>
</dbReference>
<dbReference type="EMBL" id="AKGD01000001">
    <property type="protein sequence ID" value="EIT72106.1"/>
    <property type="molecule type" value="Genomic_DNA"/>
</dbReference>
<dbReference type="PROSITE" id="PS50931">
    <property type="entry name" value="HTH_LYSR"/>
    <property type="match status" value="1"/>
</dbReference>
<dbReference type="Gene3D" id="3.40.190.10">
    <property type="entry name" value="Periplasmic binding protein-like II"/>
    <property type="match status" value="2"/>
</dbReference>
<dbReference type="PANTHER" id="PTHR30346:SF30">
    <property type="entry name" value="SMALL NEUTRAL PROTEASE REGULATORY PROTEIN"/>
    <property type="match status" value="1"/>
</dbReference>
<accession>I8I627</accession>
<organism evidence="6 7">
    <name type="scientific">Hydrocarboniphaga effusa AP103</name>
    <dbReference type="NCBI Taxonomy" id="1172194"/>
    <lineage>
        <taxon>Bacteria</taxon>
        <taxon>Pseudomonadati</taxon>
        <taxon>Pseudomonadota</taxon>
        <taxon>Gammaproteobacteria</taxon>
        <taxon>Nevskiales</taxon>
        <taxon>Nevskiaceae</taxon>
        <taxon>Hydrocarboniphaga</taxon>
    </lineage>
</organism>
<dbReference type="OrthoDB" id="8850588at2"/>
<keyword evidence="7" id="KW-1185">Reference proteome</keyword>
<dbReference type="InterPro" id="IPR036390">
    <property type="entry name" value="WH_DNA-bd_sf"/>
</dbReference>
<proteinExistence type="inferred from homology"/>
<keyword evidence="3" id="KW-0238">DNA-binding</keyword>
<evidence type="ECO:0000259" key="5">
    <source>
        <dbReference type="PROSITE" id="PS50931"/>
    </source>
</evidence>
<evidence type="ECO:0000256" key="1">
    <source>
        <dbReference type="ARBA" id="ARBA00009437"/>
    </source>
</evidence>
<dbReference type="PANTHER" id="PTHR30346">
    <property type="entry name" value="TRANSCRIPTIONAL DUAL REGULATOR HCAR-RELATED"/>
    <property type="match status" value="1"/>
</dbReference>
<dbReference type="PATRIC" id="fig|1172194.4.peg.2167"/>
<dbReference type="SUPFAM" id="SSF46785">
    <property type="entry name" value="Winged helix' DNA-binding domain"/>
    <property type="match status" value="1"/>
</dbReference>
<keyword evidence="2" id="KW-0805">Transcription regulation</keyword>
<evidence type="ECO:0000256" key="3">
    <source>
        <dbReference type="ARBA" id="ARBA00023125"/>
    </source>
</evidence>
<dbReference type="SUPFAM" id="SSF53850">
    <property type="entry name" value="Periplasmic binding protein-like II"/>
    <property type="match status" value="1"/>
</dbReference>
<dbReference type="Pfam" id="PF03466">
    <property type="entry name" value="LysR_substrate"/>
    <property type="match status" value="1"/>
</dbReference>
<feature type="domain" description="HTH lysR-type" evidence="5">
    <location>
        <begin position="1"/>
        <end position="58"/>
    </location>
</feature>
<dbReference type="Pfam" id="PF00126">
    <property type="entry name" value="HTH_1"/>
    <property type="match status" value="1"/>
</dbReference>
<dbReference type="InterPro" id="IPR005119">
    <property type="entry name" value="LysR_subst-bd"/>
</dbReference>
<reference evidence="6 7" key="1">
    <citation type="journal article" date="2012" name="J. Bacteriol.">
        <title>Genome Sequence of n-Alkane-Degrading Hydrocarboniphaga effusa Strain AP103T (ATCC BAA-332T).</title>
        <authorList>
            <person name="Chang H.K."/>
            <person name="Zylstra G.J."/>
            <person name="Chae J.C."/>
        </authorList>
    </citation>
    <scope>NUCLEOTIDE SEQUENCE [LARGE SCALE GENOMIC DNA]</scope>
    <source>
        <strain evidence="6 7">AP103</strain>
    </source>
</reference>
<dbReference type="InterPro" id="IPR036388">
    <property type="entry name" value="WH-like_DNA-bd_sf"/>
</dbReference>
<dbReference type="FunFam" id="1.10.10.10:FF:000001">
    <property type="entry name" value="LysR family transcriptional regulator"/>
    <property type="match status" value="1"/>
</dbReference>
<evidence type="ECO:0000256" key="4">
    <source>
        <dbReference type="ARBA" id="ARBA00023163"/>
    </source>
</evidence>
<dbReference type="RefSeq" id="WP_007185186.1">
    <property type="nucleotide sequence ID" value="NZ_AKGD01000001.1"/>
</dbReference>
<sequence length="311" mass="34476">MELRHLRYFVVVAEELHFTRASQRLGIGQPPLSQQIQQLEQELGSQLFRRLPRGVALTEAGLAFFFDAKAILAQVERATRNVQRIARGDQGAITVGMINSAPFNPRIPRILREFRQRFPQVQLSLTEASTPELAKDVLAGTLDAAFVRPLISDDPGLIVEPLFEEDVLIALPTGHPLTRHKSLSVGQLAREPFVLFSRVIGSGLYDEIIAACTRAGFSPRIEQQASQVTSIVNLVAAGLGVSMVPESMKQINSQGVTYRRIEGEAPRAHMSIVYRENHVSPAVTQLLMLARKLSKEKRAARVSRKPTTEET</sequence>
<name>I8I627_9GAMM</name>
<keyword evidence="4" id="KW-0804">Transcription</keyword>
<dbReference type="AlphaFoldDB" id="I8I627"/>
<dbReference type="Proteomes" id="UP000003704">
    <property type="component" value="Unassembled WGS sequence"/>
</dbReference>